<sequence>MKECYGPGCSKNRTRNTLFIEGLLPKAFRPPDGVYRRILPFGIVQRIYRRLSAVVAVDAASGVGVAAWAELVVAKGGDFRCVRRASRGRVSVVKRTLGQKCGVRRQSSSRRFRLWYEKLIYPFALNCLLYTLLRRVINLIQVFQEEDPMRVLIHCFSGVVFLAEKRRRKSGKHKKSMECVVMQGKKIERLEYK</sequence>
<dbReference type="AlphaFoldDB" id="A0AAQ3NSA0"/>
<protein>
    <submittedName>
        <fullName evidence="1">Uncharacterized protein</fullName>
    </submittedName>
</protein>
<dbReference type="EMBL" id="CP144697">
    <property type="protein sequence ID" value="WVZ15491.1"/>
    <property type="molecule type" value="Genomic_DNA"/>
</dbReference>
<gene>
    <name evidence="1" type="ORF">V8G54_013057</name>
</gene>
<keyword evidence="2" id="KW-1185">Reference proteome</keyword>
<organism evidence="1 2">
    <name type="scientific">Vigna mungo</name>
    <name type="common">Black gram</name>
    <name type="synonym">Phaseolus mungo</name>
    <dbReference type="NCBI Taxonomy" id="3915"/>
    <lineage>
        <taxon>Eukaryota</taxon>
        <taxon>Viridiplantae</taxon>
        <taxon>Streptophyta</taxon>
        <taxon>Embryophyta</taxon>
        <taxon>Tracheophyta</taxon>
        <taxon>Spermatophyta</taxon>
        <taxon>Magnoliopsida</taxon>
        <taxon>eudicotyledons</taxon>
        <taxon>Gunneridae</taxon>
        <taxon>Pentapetalae</taxon>
        <taxon>rosids</taxon>
        <taxon>fabids</taxon>
        <taxon>Fabales</taxon>
        <taxon>Fabaceae</taxon>
        <taxon>Papilionoideae</taxon>
        <taxon>50 kb inversion clade</taxon>
        <taxon>NPAAA clade</taxon>
        <taxon>indigoferoid/millettioid clade</taxon>
        <taxon>Phaseoleae</taxon>
        <taxon>Vigna</taxon>
    </lineage>
</organism>
<reference evidence="1 2" key="1">
    <citation type="journal article" date="2023" name="Life. Sci Alliance">
        <title>Evolutionary insights into 3D genome organization and epigenetic landscape of Vigna mungo.</title>
        <authorList>
            <person name="Junaid A."/>
            <person name="Singh B."/>
            <person name="Bhatia S."/>
        </authorList>
    </citation>
    <scope>NUCLEOTIDE SEQUENCE [LARGE SCALE GENOMIC DNA]</scope>
    <source>
        <strain evidence="1">Urdbean</strain>
    </source>
</reference>
<dbReference type="Proteomes" id="UP001374535">
    <property type="component" value="Chromosome 4"/>
</dbReference>
<accession>A0AAQ3NSA0</accession>
<evidence type="ECO:0000313" key="1">
    <source>
        <dbReference type="EMBL" id="WVZ15491.1"/>
    </source>
</evidence>
<proteinExistence type="predicted"/>
<name>A0AAQ3NSA0_VIGMU</name>
<evidence type="ECO:0000313" key="2">
    <source>
        <dbReference type="Proteomes" id="UP001374535"/>
    </source>
</evidence>